<accession>A0A1I7RT34</accession>
<reference evidence="2" key="2">
    <citation type="submission" date="2020-09" db="EMBL/GenBank/DDBJ databases">
        <authorList>
            <person name="Kikuchi T."/>
        </authorList>
    </citation>
    <scope>NUCLEOTIDE SEQUENCE</scope>
    <source>
        <strain evidence="2">Ka4C1</strain>
    </source>
</reference>
<dbReference type="Proteomes" id="UP000659654">
    <property type="component" value="Unassembled WGS sequence"/>
</dbReference>
<dbReference type="EMBL" id="CAJFDI010000005">
    <property type="protein sequence ID" value="CAD5231461.1"/>
    <property type="molecule type" value="Genomic_DNA"/>
</dbReference>
<dbReference type="Proteomes" id="UP000095284">
    <property type="component" value="Unplaced"/>
</dbReference>
<organism evidence="3 5">
    <name type="scientific">Bursaphelenchus xylophilus</name>
    <name type="common">Pinewood nematode worm</name>
    <name type="synonym">Aphelenchoides xylophilus</name>
    <dbReference type="NCBI Taxonomy" id="6326"/>
    <lineage>
        <taxon>Eukaryota</taxon>
        <taxon>Metazoa</taxon>
        <taxon>Ecdysozoa</taxon>
        <taxon>Nematoda</taxon>
        <taxon>Chromadorea</taxon>
        <taxon>Rhabditida</taxon>
        <taxon>Tylenchina</taxon>
        <taxon>Tylenchomorpha</taxon>
        <taxon>Aphelenchoidea</taxon>
        <taxon>Aphelenchoididae</taxon>
        <taxon>Bursaphelenchus</taxon>
    </lineage>
</organism>
<name>A0A1I7RT34_BURXY</name>
<dbReference type="Proteomes" id="UP000582659">
    <property type="component" value="Unassembled WGS sequence"/>
</dbReference>
<sequence length="198" mass="23094">MKVLFAFFVIISLANGQYFYDPDNSDSGISFVRVRVTPRGRKVWVMGRPVEQTYNSNYYGYGTTGTNYYPYYNYYNNNNRQWPYNYNTNSNPNYNGYDYNTNTYSNNNAYANYYNNNLYNYYNRGYNYNSYGTGYQNACLKYYLISAQGFQLVDDGSASEAGIGGVAVLSGTYYNWNNYNHNPGYRGYYNKGYGYYTG</sequence>
<feature type="chain" id="PRO_5036308653" evidence="1">
    <location>
        <begin position="17"/>
        <end position="198"/>
    </location>
</feature>
<evidence type="ECO:0000313" key="2">
    <source>
        <dbReference type="EMBL" id="CAD5231461.1"/>
    </source>
</evidence>
<keyword evidence="4" id="KW-1185">Reference proteome</keyword>
<evidence type="ECO:0000313" key="3">
    <source>
        <dbReference type="Proteomes" id="UP000095284"/>
    </source>
</evidence>
<keyword evidence="1" id="KW-0732">Signal</keyword>
<feature type="signal peptide" evidence="1">
    <location>
        <begin position="1"/>
        <end position="16"/>
    </location>
</feature>
<dbReference type="WBParaSite" id="BXY_0388800.1">
    <property type="protein sequence ID" value="BXY_0388800.1"/>
    <property type="gene ID" value="BXY_0388800"/>
</dbReference>
<dbReference type="EMBL" id="CAJFCV020000005">
    <property type="protein sequence ID" value="CAG9122644.1"/>
    <property type="molecule type" value="Genomic_DNA"/>
</dbReference>
<evidence type="ECO:0000256" key="1">
    <source>
        <dbReference type="SAM" id="SignalP"/>
    </source>
</evidence>
<gene>
    <name evidence="2" type="ORF">BXYJ_LOCUS11557</name>
</gene>
<dbReference type="AlphaFoldDB" id="A0A1I7RT34"/>
<proteinExistence type="predicted"/>
<reference evidence="5" key="1">
    <citation type="submission" date="2016-11" db="UniProtKB">
        <authorList>
            <consortium name="WormBaseParasite"/>
        </authorList>
    </citation>
    <scope>IDENTIFICATION</scope>
</reference>
<protein>
    <submittedName>
        <fullName evidence="2">(pine wood nematode) hypothetical protein</fullName>
    </submittedName>
</protein>
<evidence type="ECO:0000313" key="4">
    <source>
        <dbReference type="Proteomes" id="UP000659654"/>
    </source>
</evidence>
<evidence type="ECO:0000313" key="5">
    <source>
        <dbReference type="WBParaSite" id="BXY_0388800.1"/>
    </source>
</evidence>